<dbReference type="OrthoDB" id="5307922at2759"/>
<dbReference type="InterPro" id="IPR011042">
    <property type="entry name" value="6-blade_b-propeller_TolB-like"/>
</dbReference>
<comment type="similarity">
    <text evidence="1">Belongs to the strictosidine synthase family.</text>
</comment>
<keyword evidence="2" id="KW-0597">Phosphoprotein</keyword>
<keyword evidence="3" id="KW-0325">Glycoprotein</keyword>
<feature type="compositionally biased region" description="Polar residues" evidence="4">
    <location>
        <begin position="508"/>
        <end position="530"/>
    </location>
</feature>
<dbReference type="AlphaFoldDB" id="A0A9U8E7P9"/>
<dbReference type="InterPro" id="IPR018119">
    <property type="entry name" value="Strictosidine_synth_cons-reg"/>
</dbReference>
<dbReference type="KEGG" id="bgt:106062267"/>
<reference evidence="7" key="1">
    <citation type="submission" date="2025-08" db="UniProtKB">
        <authorList>
            <consortium name="RefSeq"/>
        </authorList>
    </citation>
    <scope>IDENTIFICATION</scope>
</reference>
<name>A0A9U8E7P9_BIOGL</name>
<dbReference type="PANTHER" id="PTHR10426:SF88">
    <property type="entry name" value="ADIPOCYTE PLASMA MEMBRANE-ASSOCIATED PROTEIN HEMOMUCIN-RELATED"/>
    <property type="match status" value="1"/>
</dbReference>
<dbReference type="OMA" id="NEWPRMI"/>
<evidence type="ECO:0000313" key="7">
    <source>
        <dbReference type="RefSeq" id="XP_013075993.2"/>
    </source>
</evidence>
<feature type="compositionally biased region" description="Low complexity" evidence="4">
    <location>
        <begin position="531"/>
        <end position="584"/>
    </location>
</feature>
<evidence type="ECO:0000259" key="5">
    <source>
        <dbReference type="Pfam" id="PF03088"/>
    </source>
</evidence>
<accession>A0A9U8E7P9</accession>
<evidence type="ECO:0000256" key="1">
    <source>
        <dbReference type="ARBA" id="ARBA00009191"/>
    </source>
</evidence>
<dbReference type="PANTHER" id="PTHR10426">
    <property type="entry name" value="STRICTOSIDINE SYNTHASE-RELATED"/>
    <property type="match status" value="1"/>
</dbReference>
<feature type="compositionally biased region" description="Low complexity" evidence="4">
    <location>
        <begin position="458"/>
        <end position="507"/>
    </location>
</feature>
<dbReference type="Pfam" id="PF03088">
    <property type="entry name" value="Str_synth"/>
    <property type="match status" value="1"/>
</dbReference>
<dbReference type="RefSeq" id="XP_013075993.2">
    <property type="nucleotide sequence ID" value="XM_013220539.2"/>
</dbReference>
<evidence type="ECO:0000256" key="2">
    <source>
        <dbReference type="ARBA" id="ARBA00022553"/>
    </source>
</evidence>
<dbReference type="Proteomes" id="UP001165740">
    <property type="component" value="Chromosome 5"/>
</dbReference>
<dbReference type="Gene3D" id="2.120.10.30">
    <property type="entry name" value="TolB, C-terminal domain"/>
    <property type="match status" value="1"/>
</dbReference>
<dbReference type="GO" id="GO:0012505">
    <property type="term" value="C:endomembrane system"/>
    <property type="evidence" value="ECO:0007669"/>
    <property type="project" value="TreeGrafter"/>
</dbReference>
<feature type="region of interest" description="Disordered" evidence="4">
    <location>
        <begin position="436"/>
        <end position="590"/>
    </location>
</feature>
<organism evidence="6 7">
    <name type="scientific">Biomphalaria glabrata</name>
    <name type="common">Bloodfluke planorb</name>
    <name type="synonym">Freshwater snail</name>
    <dbReference type="NCBI Taxonomy" id="6526"/>
    <lineage>
        <taxon>Eukaryota</taxon>
        <taxon>Metazoa</taxon>
        <taxon>Spiralia</taxon>
        <taxon>Lophotrochozoa</taxon>
        <taxon>Mollusca</taxon>
        <taxon>Gastropoda</taxon>
        <taxon>Heterobranchia</taxon>
        <taxon>Euthyneura</taxon>
        <taxon>Panpulmonata</taxon>
        <taxon>Hygrophila</taxon>
        <taxon>Lymnaeoidea</taxon>
        <taxon>Planorbidae</taxon>
        <taxon>Biomphalaria</taxon>
    </lineage>
</organism>
<sequence length="590" mass="63859">MFHFRLSNGNICDLSKLMLSLAVLLITTFSTSRALQITAVKYELGGKPPTLTGPLEKNFMLTDAEQYKNGELKGPESFVYYKGHIYTGLSDGRIVDISDCGVQTIARLAPKNCVGEAQCGRPLGMRVDNFGRLVVADSARGIFRINLQTGYVETLYLSTTLVNGRRCKFINDVVIAKDGTILFTDSSSRWSRKEFLYVVLEGETTGRLLAYSDNSNKTIVVLDKLAFPNGLEFGPGDDYLLIAETARARIRRLSLKPGRTWLQLSNFADNLPGLPDNIRSSGRNTYWVAMSQARHANMTSMVDEYANQPQMREMIANMATMDSILAMSEKYGMVVEIDGSGRIIRSLQDPTGKTISAVSEVMEKDGFLYLGSFDRPFVSRVPLSDKFDVERFLAKLKSTCRATKMNVPKVRTVLKRLVAIAELRKFLINTRKRVDEERRKMSTTQPTTTVTLLSANVTTTPPTAATTTAFNTSTSPETSVSPVSSNASANASSNVTSEASTNSTTVSPTKASNDTSPSPADKPTTVSSVQGGDTTTSSASMMGSDSNSNTTVSVAAANTTTAAPPEVTSTASVTTTSTASPTTTNPDLEG</sequence>
<evidence type="ECO:0000313" key="6">
    <source>
        <dbReference type="Proteomes" id="UP001165740"/>
    </source>
</evidence>
<proteinExistence type="inferred from homology"/>
<dbReference type="Pfam" id="PF20067">
    <property type="entry name" value="SSL_N"/>
    <property type="match status" value="1"/>
</dbReference>
<evidence type="ECO:0000256" key="3">
    <source>
        <dbReference type="ARBA" id="ARBA00023180"/>
    </source>
</evidence>
<dbReference type="SUPFAM" id="SSF63829">
    <property type="entry name" value="Calcium-dependent phosphotriesterase"/>
    <property type="match status" value="1"/>
</dbReference>
<keyword evidence="6" id="KW-1185">Reference proteome</keyword>
<protein>
    <submittedName>
        <fullName evidence="7">Adipocyte plasma membrane-associated protein-like</fullName>
    </submittedName>
</protein>
<evidence type="ECO:0000256" key="4">
    <source>
        <dbReference type="SAM" id="MobiDB-lite"/>
    </source>
</evidence>
<dbReference type="GeneID" id="106062267"/>
<dbReference type="GO" id="GO:0016787">
    <property type="term" value="F:hydrolase activity"/>
    <property type="evidence" value="ECO:0007669"/>
    <property type="project" value="TreeGrafter"/>
</dbReference>
<gene>
    <name evidence="7" type="primary">LOC106062267</name>
</gene>
<feature type="domain" description="Strictosidine synthase conserved region" evidence="5">
    <location>
        <begin position="172"/>
        <end position="253"/>
    </location>
</feature>